<accession>A0A250F8P6</accession>
<dbReference type="KEGG" id="clk:CGC53_03505"/>
<dbReference type="AlphaFoldDB" id="A0A250F8P6"/>
<protein>
    <recommendedName>
        <fullName evidence="3">DUF3990 domain-containing protein</fullName>
    </recommendedName>
</protein>
<evidence type="ECO:0000313" key="1">
    <source>
        <dbReference type="EMBL" id="ATA81481.1"/>
    </source>
</evidence>
<dbReference type="Proteomes" id="UP000217276">
    <property type="component" value="Chromosome"/>
</dbReference>
<reference evidence="2" key="1">
    <citation type="submission" date="2017-06" db="EMBL/GenBank/DDBJ databases">
        <title>Capnocytophaga spp. assemblies.</title>
        <authorList>
            <person name="Gulvik C.A."/>
        </authorList>
    </citation>
    <scope>NUCLEOTIDE SEQUENCE [LARGE SCALE GENOMIC DNA]</scope>
    <source>
        <strain evidence="2">H6253</strain>
    </source>
</reference>
<evidence type="ECO:0000313" key="2">
    <source>
        <dbReference type="Proteomes" id="UP000217276"/>
    </source>
</evidence>
<organism evidence="1 2">
    <name type="scientific">Capnocytophaga leadbetteri</name>
    <dbReference type="NCBI Taxonomy" id="327575"/>
    <lineage>
        <taxon>Bacteria</taxon>
        <taxon>Pseudomonadati</taxon>
        <taxon>Bacteroidota</taxon>
        <taxon>Flavobacteriia</taxon>
        <taxon>Flavobacteriales</taxon>
        <taxon>Flavobacteriaceae</taxon>
        <taxon>Capnocytophaga</taxon>
    </lineage>
</organism>
<dbReference type="EMBL" id="CP022384">
    <property type="protein sequence ID" value="ATA81481.1"/>
    <property type="molecule type" value="Genomic_DNA"/>
</dbReference>
<dbReference type="RefSeq" id="WP_095913349.1">
    <property type="nucleotide sequence ID" value="NZ_CAUUPF010000014.1"/>
</dbReference>
<gene>
    <name evidence="1" type="ORF">CGC53_03505</name>
</gene>
<sequence>MKTVVLHHTCGQEGGEEYVLANAPFYAKDFAQERKYQFLGAGYYFWDDDIEQAHYWGKVHYNNKYYIVVFDCNIDEEFLLDLNTREGQKAFFEMQKALQEVISITNKLVNVEDWALSKVLKLIYNSGITFAYKVIKVKDEIASRKRQQKVLFTSSKENFTYLGGVYFYFFRKKEDIDIISKRIQL</sequence>
<proteinExistence type="predicted"/>
<evidence type="ECO:0008006" key="3">
    <source>
        <dbReference type="Google" id="ProtNLM"/>
    </source>
</evidence>
<keyword evidence="2" id="KW-1185">Reference proteome</keyword>
<name>A0A250F8P6_9FLAO</name>